<dbReference type="SMART" id="SM00355">
    <property type="entry name" value="ZnF_C2H2"/>
    <property type="match status" value="8"/>
</dbReference>
<feature type="domain" description="C2H2-type" evidence="7">
    <location>
        <begin position="183"/>
        <end position="210"/>
    </location>
</feature>
<evidence type="ECO:0000256" key="5">
    <source>
        <dbReference type="PROSITE-ProRule" id="PRU00042"/>
    </source>
</evidence>
<dbReference type="InterPro" id="IPR013087">
    <property type="entry name" value="Znf_C2H2_type"/>
</dbReference>
<feature type="domain" description="C2H2-type" evidence="7">
    <location>
        <begin position="89"/>
        <end position="116"/>
    </location>
</feature>
<dbReference type="AlphaFoldDB" id="A0A8J2KZJ6"/>
<accession>A0A8J2KZJ6</accession>
<evidence type="ECO:0000259" key="7">
    <source>
        <dbReference type="PROSITE" id="PS50157"/>
    </source>
</evidence>
<proteinExistence type="predicted"/>
<evidence type="ECO:0000256" key="2">
    <source>
        <dbReference type="ARBA" id="ARBA00022737"/>
    </source>
</evidence>
<dbReference type="Proteomes" id="UP000708208">
    <property type="component" value="Unassembled WGS sequence"/>
</dbReference>
<gene>
    <name evidence="8" type="ORF">AFUS01_LOCUS23171</name>
</gene>
<name>A0A8J2KZJ6_9HEXA</name>
<feature type="region of interest" description="Disordered" evidence="6">
    <location>
        <begin position="1"/>
        <end position="20"/>
    </location>
</feature>
<keyword evidence="2" id="KW-0677">Repeat</keyword>
<evidence type="ECO:0000256" key="3">
    <source>
        <dbReference type="ARBA" id="ARBA00022771"/>
    </source>
</evidence>
<dbReference type="GO" id="GO:0008270">
    <property type="term" value="F:zinc ion binding"/>
    <property type="evidence" value="ECO:0007669"/>
    <property type="project" value="UniProtKB-KW"/>
</dbReference>
<keyword evidence="1" id="KW-0479">Metal-binding</keyword>
<dbReference type="PROSITE" id="PS00028">
    <property type="entry name" value="ZINC_FINGER_C2H2_1"/>
    <property type="match status" value="2"/>
</dbReference>
<evidence type="ECO:0000313" key="9">
    <source>
        <dbReference type="Proteomes" id="UP000708208"/>
    </source>
</evidence>
<keyword evidence="9" id="KW-1185">Reference proteome</keyword>
<keyword evidence="3 5" id="KW-0863">Zinc-finger</keyword>
<evidence type="ECO:0000313" key="8">
    <source>
        <dbReference type="EMBL" id="CAG7734801.1"/>
    </source>
</evidence>
<keyword evidence="4" id="KW-0862">Zinc</keyword>
<evidence type="ECO:0000256" key="6">
    <source>
        <dbReference type="SAM" id="MobiDB-lite"/>
    </source>
</evidence>
<organism evidence="8 9">
    <name type="scientific">Allacma fusca</name>
    <dbReference type="NCBI Taxonomy" id="39272"/>
    <lineage>
        <taxon>Eukaryota</taxon>
        <taxon>Metazoa</taxon>
        <taxon>Ecdysozoa</taxon>
        <taxon>Arthropoda</taxon>
        <taxon>Hexapoda</taxon>
        <taxon>Collembola</taxon>
        <taxon>Symphypleona</taxon>
        <taxon>Sminthuridae</taxon>
        <taxon>Allacma</taxon>
    </lineage>
</organism>
<dbReference type="PROSITE" id="PS50157">
    <property type="entry name" value="ZINC_FINGER_C2H2_2"/>
    <property type="match status" value="4"/>
</dbReference>
<feature type="domain" description="C2H2-type" evidence="7">
    <location>
        <begin position="153"/>
        <end position="182"/>
    </location>
</feature>
<dbReference type="Pfam" id="PF00096">
    <property type="entry name" value="zf-C2H2"/>
    <property type="match status" value="1"/>
</dbReference>
<protein>
    <recommendedName>
        <fullName evidence="7">C2H2-type domain-containing protein</fullName>
    </recommendedName>
</protein>
<evidence type="ECO:0000256" key="4">
    <source>
        <dbReference type="ARBA" id="ARBA00022833"/>
    </source>
</evidence>
<dbReference type="FunFam" id="3.30.160.60:FF:000604">
    <property type="entry name" value="Histone H4 transcription factor-like Protein"/>
    <property type="match status" value="1"/>
</dbReference>
<dbReference type="PANTHER" id="PTHR24379:SF121">
    <property type="entry name" value="C2H2-TYPE DOMAIN-CONTAINING PROTEIN"/>
    <property type="match status" value="1"/>
</dbReference>
<comment type="caution">
    <text evidence="8">The sequence shown here is derived from an EMBL/GenBank/DDBJ whole genome shotgun (WGS) entry which is preliminary data.</text>
</comment>
<dbReference type="PANTHER" id="PTHR24379">
    <property type="entry name" value="KRAB AND ZINC FINGER DOMAIN-CONTAINING"/>
    <property type="match status" value="1"/>
</dbReference>
<dbReference type="OrthoDB" id="3561125at2759"/>
<reference evidence="8" key="1">
    <citation type="submission" date="2021-06" db="EMBL/GenBank/DDBJ databases">
        <authorList>
            <person name="Hodson N. C."/>
            <person name="Mongue J. A."/>
            <person name="Jaron S. K."/>
        </authorList>
    </citation>
    <scope>NUCLEOTIDE SEQUENCE</scope>
</reference>
<evidence type="ECO:0000256" key="1">
    <source>
        <dbReference type="ARBA" id="ARBA00022723"/>
    </source>
</evidence>
<feature type="domain" description="C2H2-type" evidence="7">
    <location>
        <begin position="26"/>
        <end position="53"/>
    </location>
</feature>
<sequence length="335" mass="39851">MGARGNKNPRGDPQGHKSVHSFKRPFKCDTCDYSAKLRGALERHQMKHLSCKERQSLLKSCPKENCDFETIYRSNFSRHMKLHSSGRLFKCNKCNFSFPIKRTLQRHQLIHLSGTEREKFLQVCPTQNCKFTTFYKKNLKRHMLIHSKRKLYRNCPMPNCDFTTIHDMNLQRHLTSHSEKRPYKCEKCDNSFKIPWLLKQHHFIHLNANERDEIQRSCPMQSCSFQTIYRNNLQRHLRQFHSSEPILKEPGRQLEVSKHKEYPKQKILETTKIRHRANKPTKIMETLFEHRDATTSVYACKICSYQTVRNDLLAHHNEDLHSVPYILLNLLPLKI</sequence>
<dbReference type="EMBL" id="CAJVCH010276637">
    <property type="protein sequence ID" value="CAG7734801.1"/>
    <property type="molecule type" value="Genomic_DNA"/>
</dbReference>